<keyword evidence="11" id="KW-0732">Signal</keyword>
<dbReference type="EMBL" id="JBDFQZ010000008">
    <property type="protein sequence ID" value="KAK9698975.1"/>
    <property type="molecule type" value="Genomic_DNA"/>
</dbReference>
<feature type="chain" id="PRO_5043564852" description="Phosphatidylinositol-glycan biosynthesis class X protein" evidence="11">
    <location>
        <begin position="18"/>
        <end position="297"/>
    </location>
</feature>
<keyword evidence="6" id="KW-0256">Endoplasmic reticulum</keyword>
<reference evidence="12" key="1">
    <citation type="submission" date="2024-03" db="EMBL/GenBank/DDBJ databases">
        <title>WGS assembly of Saponaria officinalis var. Norfolk2.</title>
        <authorList>
            <person name="Jenkins J."/>
            <person name="Shu S."/>
            <person name="Grimwood J."/>
            <person name="Barry K."/>
            <person name="Goodstein D."/>
            <person name="Schmutz J."/>
            <person name="Leebens-Mack J."/>
            <person name="Osbourn A."/>
        </authorList>
    </citation>
    <scope>NUCLEOTIDE SEQUENCE [LARGE SCALE GENOMIC DNA]</scope>
    <source>
        <strain evidence="12">JIC</strain>
    </source>
</reference>
<dbReference type="Proteomes" id="UP001443914">
    <property type="component" value="Unassembled WGS sequence"/>
</dbReference>
<evidence type="ECO:0000256" key="4">
    <source>
        <dbReference type="ARBA" id="ARBA00022502"/>
    </source>
</evidence>
<evidence type="ECO:0000256" key="10">
    <source>
        <dbReference type="SAM" id="Phobius"/>
    </source>
</evidence>
<evidence type="ECO:0000256" key="2">
    <source>
        <dbReference type="ARBA" id="ARBA00004687"/>
    </source>
</evidence>
<evidence type="ECO:0000256" key="1">
    <source>
        <dbReference type="ARBA" id="ARBA00004389"/>
    </source>
</evidence>
<feature type="signal peptide" evidence="11">
    <location>
        <begin position="1"/>
        <end position="17"/>
    </location>
</feature>
<protein>
    <recommendedName>
        <fullName evidence="14">Phosphatidylinositol-glycan biosynthesis class X protein</fullName>
    </recommendedName>
</protein>
<dbReference type="AlphaFoldDB" id="A0AAW1J8Z4"/>
<dbReference type="PANTHER" id="PTHR28650:SF1">
    <property type="entry name" value="PHOSPHATIDYLINOSITOL-GLYCAN BIOSYNTHESIS CLASS X PROTEIN"/>
    <property type="match status" value="1"/>
</dbReference>
<dbReference type="InterPro" id="IPR040039">
    <property type="entry name" value="PIGX"/>
</dbReference>
<dbReference type="GO" id="GO:0005789">
    <property type="term" value="C:endoplasmic reticulum membrane"/>
    <property type="evidence" value="ECO:0007669"/>
    <property type="project" value="UniProtKB-SubCell"/>
</dbReference>
<comment type="subcellular location">
    <subcellularLocation>
        <location evidence="1">Endoplasmic reticulum membrane</location>
        <topology evidence="1">Single-pass membrane protein</topology>
    </subcellularLocation>
</comment>
<dbReference type="GO" id="GO:0006506">
    <property type="term" value="P:GPI anchor biosynthetic process"/>
    <property type="evidence" value="ECO:0007669"/>
    <property type="project" value="UniProtKB-KW"/>
</dbReference>
<organism evidence="12 13">
    <name type="scientific">Saponaria officinalis</name>
    <name type="common">Common soapwort</name>
    <name type="synonym">Lychnis saponaria</name>
    <dbReference type="NCBI Taxonomy" id="3572"/>
    <lineage>
        <taxon>Eukaryota</taxon>
        <taxon>Viridiplantae</taxon>
        <taxon>Streptophyta</taxon>
        <taxon>Embryophyta</taxon>
        <taxon>Tracheophyta</taxon>
        <taxon>Spermatophyta</taxon>
        <taxon>Magnoliopsida</taxon>
        <taxon>eudicotyledons</taxon>
        <taxon>Gunneridae</taxon>
        <taxon>Pentapetalae</taxon>
        <taxon>Caryophyllales</taxon>
        <taxon>Caryophyllaceae</taxon>
        <taxon>Caryophylleae</taxon>
        <taxon>Saponaria</taxon>
    </lineage>
</organism>
<evidence type="ECO:0000256" key="8">
    <source>
        <dbReference type="ARBA" id="ARBA00023136"/>
    </source>
</evidence>
<name>A0AAW1J8Z4_SAPOF</name>
<comment type="pathway">
    <text evidence="2">Glycolipid biosynthesis; glycosylphosphatidylinositol-anchor biosynthesis.</text>
</comment>
<keyword evidence="4" id="KW-0337">GPI-anchor biosynthesis</keyword>
<comment type="caution">
    <text evidence="12">The sequence shown here is derived from an EMBL/GenBank/DDBJ whole genome shotgun (WGS) entry which is preliminary data.</text>
</comment>
<evidence type="ECO:0000313" key="12">
    <source>
        <dbReference type="EMBL" id="KAK9698975.1"/>
    </source>
</evidence>
<accession>A0AAW1J8Z4</accession>
<sequence>MWAILVILGFSIYFGSSNQNQESDHDFSVEFNKHTISSVACIDRYVMDPYFRQHDGNIDLDLQDYIKHKIASASDKISSKLLVLERHLIGEGSHRRLSSSIKFSVQHLPADDFSSQICEVVIIERLPCGVFADPFELDHIVQRGAYKDASVFGDINLELPSFLSNQSLVEIHLDAALNISADKEIVKEFKLEIPLHARYPRLQASGYSTVRFSDPDLFFRCKMNDDAPAQTCLLTPISGNYGLKVNDFEWSIPAGIEAHAGIVSVVTFTTALLSVILIAVASFKVTRTEPDTRVKES</sequence>
<dbReference type="PANTHER" id="PTHR28650">
    <property type="entry name" value="PHOSPHATIDYLINOSITOL-GLYCAN BIOSYNTHESIS CLASS X PROTEIN"/>
    <property type="match status" value="1"/>
</dbReference>
<dbReference type="Pfam" id="PF08320">
    <property type="entry name" value="PIG-X"/>
    <property type="match status" value="1"/>
</dbReference>
<feature type="transmembrane region" description="Helical" evidence="10">
    <location>
        <begin position="261"/>
        <end position="283"/>
    </location>
</feature>
<keyword evidence="5 10" id="KW-0812">Transmembrane</keyword>
<evidence type="ECO:0000256" key="7">
    <source>
        <dbReference type="ARBA" id="ARBA00022989"/>
    </source>
</evidence>
<evidence type="ECO:0000313" key="13">
    <source>
        <dbReference type="Proteomes" id="UP001443914"/>
    </source>
</evidence>
<keyword evidence="8 10" id="KW-0472">Membrane</keyword>
<keyword evidence="13" id="KW-1185">Reference proteome</keyword>
<keyword evidence="9" id="KW-0325">Glycoprotein</keyword>
<keyword evidence="7 10" id="KW-1133">Transmembrane helix</keyword>
<evidence type="ECO:0000256" key="11">
    <source>
        <dbReference type="SAM" id="SignalP"/>
    </source>
</evidence>
<dbReference type="SMART" id="SM00780">
    <property type="entry name" value="PIG-X"/>
    <property type="match status" value="1"/>
</dbReference>
<gene>
    <name evidence="12" type="ORF">RND81_08G144800</name>
</gene>
<evidence type="ECO:0000256" key="5">
    <source>
        <dbReference type="ARBA" id="ARBA00022692"/>
    </source>
</evidence>
<evidence type="ECO:0000256" key="9">
    <source>
        <dbReference type="ARBA" id="ARBA00023180"/>
    </source>
</evidence>
<evidence type="ECO:0000256" key="3">
    <source>
        <dbReference type="ARBA" id="ARBA00010345"/>
    </source>
</evidence>
<evidence type="ECO:0000256" key="6">
    <source>
        <dbReference type="ARBA" id="ARBA00022824"/>
    </source>
</evidence>
<evidence type="ECO:0008006" key="14">
    <source>
        <dbReference type="Google" id="ProtNLM"/>
    </source>
</evidence>
<dbReference type="InterPro" id="IPR013233">
    <property type="entry name" value="PIG-X/PBN1"/>
</dbReference>
<comment type="similarity">
    <text evidence="3">Belongs to the PIGX family.</text>
</comment>
<proteinExistence type="inferred from homology"/>